<reference evidence="2" key="1">
    <citation type="journal article" date="2021" name="Genome Biol. Evol.">
        <title>The assembled and annotated genome of the fairy-ring fungus Marasmius oreades.</title>
        <authorList>
            <person name="Hiltunen M."/>
            <person name="Ament-Velasquez S.L."/>
            <person name="Johannesson H."/>
        </authorList>
    </citation>
    <scope>NUCLEOTIDE SEQUENCE</scope>
    <source>
        <strain evidence="2">03SP1</strain>
    </source>
</reference>
<keyword evidence="3" id="KW-1185">Reference proteome</keyword>
<dbReference type="AlphaFoldDB" id="A0A9P7V0B4"/>
<feature type="region of interest" description="Disordered" evidence="1">
    <location>
        <begin position="1"/>
        <end position="29"/>
    </location>
</feature>
<accession>A0A9P7V0B4</accession>
<dbReference type="EMBL" id="CM032182">
    <property type="protein sequence ID" value="KAG7097865.1"/>
    <property type="molecule type" value="Genomic_DNA"/>
</dbReference>
<sequence length="75" mass="8989">MVLWGTKLTNDHDDSDEGSEDLDDSEEDTRRRVREDLWQHFRMHVWSRCHRETNDGGVKEKLYMYTLYAAIIDAE</sequence>
<dbReference type="RefSeq" id="XP_043014335.1">
    <property type="nucleotide sequence ID" value="XM_043149727.1"/>
</dbReference>
<protein>
    <submittedName>
        <fullName evidence="2">Uncharacterized protein</fullName>
    </submittedName>
</protein>
<proteinExistence type="predicted"/>
<organism evidence="2 3">
    <name type="scientific">Marasmius oreades</name>
    <name type="common">fairy-ring Marasmius</name>
    <dbReference type="NCBI Taxonomy" id="181124"/>
    <lineage>
        <taxon>Eukaryota</taxon>
        <taxon>Fungi</taxon>
        <taxon>Dikarya</taxon>
        <taxon>Basidiomycota</taxon>
        <taxon>Agaricomycotina</taxon>
        <taxon>Agaricomycetes</taxon>
        <taxon>Agaricomycetidae</taxon>
        <taxon>Agaricales</taxon>
        <taxon>Marasmiineae</taxon>
        <taxon>Marasmiaceae</taxon>
        <taxon>Marasmius</taxon>
    </lineage>
</organism>
<dbReference type="GeneID" id="66074253"/>
<evidence type="ECO:0000313" key="3">
    <source>
        <dbReference type="Proteomes" id="UP001049176"/>
    </source>
</evidence>
<dbReference type="KEGG" id="more:E1B28_005177"/>
<dbReference type="Proteomes" id="UP001049176">
    <property type="component" value="Chromosome 2"/>
</dbReference>
<comment type="caution">
    <text evidence="2">The sequence shown here is derived from an EMBL/GenBank/DDBJ whole genome shotgun (WGS) entry which is preliminary data.</text>
</comment>
<evidence type="ECO:0000256" key="1">
    <source>
        <dbReference type="SAM" id="MobiDB-lite"/>
    </source>
</evidence>
<evidence type="ECO:0000313" key="2">
    <source>
        <dbReference type="EMBL" id="KAG7097865.1"/>
    </source>
</evidence>
<gene>
    <name evidence="2" type="ORF">E1B28_005177</name>
</gene>
<name>A0A9P7V0B4_9AGAR</name>
<feature type="compositionally biased region" description="Acidic residues" evidence="1">
    <location>
        <begin position="13"/>
        <end position="27"/>
    </location>
</feature>